<evidence type="ECO:0000313" key="10">
    <source>
        <dbReference type="Proteomes" id="UP000010798"/>
    </source>
</evidence>
<protein>
    <submittedName>
        <fullName evidence="9">Fe-S-cluster-containing hydrogenase subunit</fullName>
    </submittedName>
</protein>
<dbReference type="HOGENOM" id="CLU_029605_0_0_0"/>
<dbReference type="Proteomes" id="UP000010798">
    <property type="component" value="Chromosome"/>
</dbReference>
<dbReference type="EMBL" id="CP003364">
    <property type="protein sequence ID" value="AGA29878.1"/>
    <property type="molecule type" value="Genomic_DNA"/>
</dbReference>
<dbReference type="STRING" id="886293.Sinac_5748"/>
<comment type="subcellular location">
    <subcellularLocation>
        <location evidence="1">Cell envelope</location>
    </subcellularLocation>
</comment>
<proteinExistence type="predicted"/>
<evidence type="ECO:0000256" key="1">
    <source>
        <dbReference type="ARBA" id="ARBA00004196"/>
    </source>
</evidence>
<keyword evidence="5" id="KW-0408">Iron</keyword>
<keyword evidence="7" id="KW-0812">Transmembrane</keyword>
<evidence type="ECO:0000256" key="3">
    <source>
        <dbReference type="ARBA" id="ARBA00022723"/>
    </source>
</evidence>
<dbReference type="InterPro" id="IPR007059">
    <property type="entry name" value="DmsC"/>
</dbReference>
<evidence type="ECO:0000256" key="6">
    <source>
        <dbReference type="ARBA" id="ARBA00023014"/>
    </source>
</evidence>
<feature type="transmembrane region" description="Helical" evidence="7">
    <location>
        <begin position="463"/>
        <end position="487"/>
    </location>
</feature>
<dbReference type="InterPro" id="IPR017900">
    <property type="entry name" value="4Fe4S_Fe_S_CS"/>
</dbReference>
<keyword evidence="3" id="KW-0479">Metal-binding</keyword>
<keyword evidence="4" id="KW-0677">Repeat</keyword>
<dbReference type="GO" id="GO:0030313">
    <property type="term" value="C:cell envelope"/>
    <property type="evidence" value="ECO:0007669"/>
    <property type="project" value="UniProtKB-SubCell"/>
</dbReference>
<dbReference type="SUPFAM" id="SSF54862">
    <property type="entry name" value="4Fe-4S ferredoxins"/>
    <property type="match status" value="1"/>
</dbReference>
<evidence type="ECO:0000256" key="7">
    <source>
        <dbReference type="SAM" id="Phobius"/>
    </source>
</evidence>
<name>L0DM22_SINAD</name>
<dbReference type="PANTHER" id="PTHR43545:SF6">
    <property type="entry name" value="FORMATE DEHYDROGENASE, NITRATE-INDUCIBLE, IRON-SULFUR SUBUNIT"/>
    <property type="match status" value="1"/>
</dbReference>
<feature type="domain" description="4Fe-4S ferredoxin-type" evidence="8">
    <location>
        <begin position="65"/>
        <end position="95"/>
    </location>
</feature>
<keyword evidence="2" id="KW-0004">4Fe-4S</keyword>
<dbReference type="GO" id="GO:0046872">
    <property type="term" value="F:metal ion binding"/>
    <property type="evidence" value="ECO:0007669"/>
    <property type="project" value="UniProtKB-KW"/>
</dbReference>
<feature type="domain" description="4Fe-4S ferredoxin-type" evidence="8">
    <location>
        <begin position="110"/>
        <end position="141"/>
    </location>
</feature>
<sequence length="528" mass="55816">MSTVVTPSPDMRGELTLIDAMLDEQGDLTAVERFTQFHAGEQAPLRGGVYSSLLPARTPGPGQQYAFEVDLDRCSGCKACVAACHSMNGLDEFEAWREVGLIVGAVAGLPVLQHVTSACHHCLDPACLSACPVDAYEKDPVTGIVKHLDDQCFGCQYCTLACPYDVPKFHAKKGIVRKCDMCSDRLEVGEAPACAQACPHEAIKIRVIDRAEAVAVAESNSFLNTAPAADYTMPTTRYLTSRPAQGPVRAGDYFRNEPEHAHVPLVVMLVLTQASAGGYLFEAVVRAMGGDVPTALPWLSLVLGLVGINASLLHLGRPLYAYRALIGLRHSWLSREVAAFGLFANIALAHGVALWFRPDVLGLSAAAAAATGLLAVFCSVMVYHVVRRPFWRGGRCASKFFGTSVVMGLAGALAASGGGQRLALGLAAVSVVKLALEVSVLLHLRDPQMTSLRRTALLLRGPLLRIAALRLGLGLMGGIAMPLAVATGAVPVAATWVALAAVLGGELAERYLFFAAVVRPKMPGGLAS</sequence>
<dbReference type="GO" id="GO:0019645">
    <property type="term" value="P:anaerobic electron transport chain"/>
    <property type="evidence" value="ECO:0007669"/>
    <property type="project" value="InterPro"/>
</dbReference>
<dbReference type="eggNOG" id="COG3302">
    <property type="taxonomic scope" value="Bacteria"/>
</dbReference>
<feature type="transmembrane region" description="Helical" evidence="7">
    <location>
        <begin position="422"/>
        <end position="442"/>
    </location>
</feature>
<feature type="transmembrane region" description="Helical" evidence="7">
    <location>
        <begin position="398"/>
        <end position="416"/>
    </location>
</feature>
<dbReference type="eggNOG" id="COG0437">
    <property type="taxonomic scope" value="Bacteria"/>
</dbReference>
<reference evidence="9 10" key="1">
    <citation type="submission" date="2012-02" db="EMBL/GenBank/DDBJ databases">
        <title>Complete sequence of chromosome of Singulisphaera acidiphila DSM 18658.</title>
        <authorList>
            <consortium name="US DOE Joint Genome Institute (JGI-PGF)"/>
            <person name="Lucas S."/>
            <person name="Copeland A."/>
            <person name="Lapidus A."/>
            <person name="Glavina del Rio T."/>
            <person name="Dalin E."/>
            <person name="Tice H."/>
            <person name="Bruce D."/>
            <person name="Goodwin L."/>
            <person name="Pitluck S."/>
            <person name="Peters L."/>
            <person name="Ovchinnikova G."/>
            <person name="Chertkov O."/>
            <person name="Kyrpides N."/>
            <person name="Mavromatis K."/>
            <person name="Ivanova N."/>
            <person name="Brettin T."/>
            <person name="Detter J.C."/>
            <person name="Han C."/>
            <person name="Larimer F."/>
            <person name="Land M."/>
            <person name="Hauser L."/>
            <person name="Markowitz V."/>
            <person name="Cheng J.-F."/>
            <person name="Hugenholtz P."/>
            <person name="Woyke T."/>
            <person name="Wu D."/>
            <person name="Tindall B."/>
            <person name="Pomrenke H."/>
            <person name="Brambilla E."/>
            <person name="Klenk H.-P."/>
            <person name="Eisen J.A."/>
        </authorList>
    </citation>
    <scope>NUCLEOTIDE SEQUENCE [LARGE SCALE GENOMIC DNA]</scope>
    <source>
        <strain evidence="10">ATCC BAA-1392 / DSM 18658 / VKM B-2454 / MOB10</strain>
    </source>
</reference>
<dbReference type="GO" id="GO:0051539">
    <property type="term" value="F:4 iron, 4 sulfur cluster binding"/>
    <property type="evidence" value="ECO:0007669"/>
    <property type="project" value="UniProtKB-KW"/>
</dbReference>
<dbReference type="PROSITE" id="PS00198">
    <property type="entry name" value="4FE4S_FER_1"/>
    <property type="match status" value="1"/>
</dbReference>
<keyword evidence="10" id="KW-1185">Reference proteome</keyword>
<keyword evidence="7" id="KW-1133">Transmembrane helix</keyword>
<evidence type="ECO:0000256" key="5">
    <source>
        <dbReference type="ARBA" id="ARBA00023004"/>
    </source>
</evidence>
<dbReference type="GO" id="GO:0016020">
    <property type="term" value="C:membrane"/>
    <property type="evidence" value="ECO:0007669"/>
    <property type="project" value="InterPro"/>
</dbReference>
<dbReference type="CDD" id="cd16371">
    <property type="entry name" value="DMSOR_beta_like"/>
    <property type="match status" value="1"/>
</dbReference>
<dbReference type="OrthoDB" id="9810688at2"/>
<feature type="domain" description="4Fe-4S ferredoxin-type" evidence="8">
    <location>
        <begin position="143"/>
        <end position="172"/>
    </location>
</feature>
<evidence type="ECO:0000259" key="8">
    <source>
        <dbReference type="PROSITE" id="PS51379"/>
    </source>
</evidence>
<dbReference type="Gene3D" id="3.30.70.20">
    <property type="match status" value="2"/>
</dbReference>
<dbReference type="Pfam" id="PF13247">
    <property type="entry name" value="Fer4_11"/>
    <property type="match status" value="1"/>
</dbReference>
<organism evidence="9 10">
    <name type="scientific">Singulisphaera acidiphila (strain ATCC BAA-1392 / DSM 18658 / VKM B-2454 / MOB10)</name>
    <dbReference type="NCBI Taxonomy" id="886293"/>
    <lineage>
        <taxon>Bacteria</taxon>
        <taxon>Pseudomonadati</taxon>
        <taxon>Planctomycetota</taxon>
        <taxon>Planctomycetia</taxon>
        <taxon>Isosphaerales</taxon>
        <taxon>Isosphaeraceae</taxon>
        <taxon>Singulisphaera</taxon>
    </lineage>
</organism>
<feature type="transmembrane region" description="Helical" evidence="7">
    <location>
        <begin position="337"/>
        <end position="356"/>
    </location>
</feature>
<keyword evidence="7" id="KW-0472">Membrane</keyword>
<evidence type="ECO:0000256" key="4">
    <source>
        <dbReference type="ARBA" id="ARBA00022737"/>
    </source>
</evidence>
<gene>
    <name evidence="9" type="ordered locus">Sinac_5748</name>
</gene>
<dbReference type="InterPro" id="IPR017896">
    <property type="entry name" value="4Fe4S_Fe-S-bd"/>
</dbReference>
<dbReference type="RefSeq" id="WP_015248975.1">
    <property type="nucleotide sequence ID" value="NC_019892.1"/>
</dbReference>
<dbReference type="Pfam" id="PF04976">
    <property type="entry name" value="DmsC"/>
    <property type="match status" value="1"/>
</dbReference>
<keyword evidence="6" id="KW-0411">Iron-sulfur</keyword>
<feature type="transmembrane region" description="Helical" evidence="7">
    <location>
        <begin position="296"/>
        <end position="316"/>
    </location>
</feature>
<dbReference type="KEGG" id="saci:Sinac_5748"/>
<dbReference type="PANTHER" id="PTHR43545">
    <property type="entry name" value="FORMATE DEHYDROGENASE, NITRATE-INDUCIBLE, IRON-SULFUR SUBUNIT"/>
    <property type="match status" value="1"/>
</dbReference>
<evidence type="ECO:0000256" key="2">
    <source>
        <dbReference type="ARBA" id="ARBA00022485"/>
    </source>
</evidence>
<dbReference type="PROSITE" id="PS51379">
    <property type="entry name" value="4FE4S_FER_2"/>
    <property type="match status" value="3"/>
</dbReference>
<dbReference type="AlphaFoldDB" id="L0DM22"/>
<feature type="transmembrane region" description="Helical" evidence="7">
    <location>
        <begin position="493"/>
        <end position="513"/>
    </location>
</feature>
<accession>L0DM22</accession>
<dbReference type="InterPro" id="IPR051555">
    <property type="entry name" value="FDH_Electron_Transfer_Unit"/>
</dbReference>
<evidence type="ECO:0000313" key="9">
    <source>
        <dbReference type="EMBL" id="AGA29878.1"/>
    </source>
</evidence>
<feature type="transmembrane region" description="Helical" evidence="7">
    <location>
        <begin position="362"/>
        <end position="386"/>
    </location>
</feature>